<dbReference type="CDD" id="cd05941">
    <property type="entry name" value="MCS"/>
    <property type="match status" value="1"/>
</dbReference>
<comment type="caution">
    <text evidence="4">The sequence shown here is derived from an EMBL/GenBank/DDBJ whole genome shotgun (WGS) entry which is preliminary data.</text>
</comment>
<dbReference type="EMBL" id="VLKL01000004">
    <property type="protein sequence ID" value="TWI07516.1"/>
    <property type="molecule type" value="Genomic_DNA"/>
</dbReference>
<dbReference type="Gene3D" id="3.30.300.30">
    <property type="match status" value="1"/>
</dbReference>
<dbReference type="Gene3D" id="3.40.50.12780">
    <property type="entry name" value="N-terminal domain of ligase-like"/>
    <property type="match status" value="1"/>
</dbReference>
<proteinExistence type="inferred from homology"/>
<sequence>MNQAADANLFSRLFDGLSDPKRLAIETHDGAHISYGDLIARAGQMANVLVARGVKPGDRVAVQVEKSVANIVLYLGTVRAGAVYLPLNTAYTLNELDYFIGDAEPSLVVCDPSKAEGLAAIAAKVKAKVETLGPDGKGSLTDAADKASREFTTVSRANDDLAAILYTSGTTGRSKGAMLTHDNLASNSLSLVDYWRFTDKDVLIHALPIYHTHGLFVATNVTLFARASMIFLPKLDPDLIIKLMARATVLMGVPTFYTRLLQNPALSHETTKHMRLFISGSAPLLAETHREWSARTGHAVLERYGMTETNMNTSNPYDGERVPGAVGFPLPGVSVRVTDPETGKELPREEIGMIEVKGPNVFKGYWRMPEKTKSEFRPDGFFITGDLGKIDGKGYVHILGRGKDLVISGGFNVYPKEIESEIDAMPGVVESAVIGVPHADFGEGVTAVLVRQPGASIDEATILKGLDGRLAKFKMPKRVFVVDELPRNTMGKVQKNILRETYKDIYAKK</sequence>
<dbReference type="SUPFAM" id="SSF56801">
    <property type="entry name" value="Acetyl-CoA synthetase-like"/>
    <property type="match status" value="1"/>
</dbReference>
<accession>A0A562LIV9</accession>
<evidence type="ECO:0000313" key="5">
    <source>
        <dbReference type="Proteomes" id="UP000317176"/>
    </source>
</evidence>
<dbReference type="PANTHER" id="PTHR43201">
    <property type="entry name" value="ACYL-COA SYNTHETASE"/>
    <property type="match status" value="1"/>
</dbReference>
<dbReference type="InterPro" id="IPR045851">
    <property type="entry name" value="AMP-bd_C_sf"/>
</dbReference>
<dbReference type="NCBIfam" id="NF005702">
    <property type="entry name" value="PRK07514.1"/>
    <property type="match status" value="1"/>
</dbReference>
<dbReference type="PROSITE" id="PS00455">
    <property type="entry name" value="AMP_BINDING"/>
    <property type="match status" value="1"/>
</dbReference>
<evidence type="ECO:0000259" key="3">
    <source>
        <dbReference type="Pfam" id="PF13193"/>
    </source>
</evidence>
<gene>
    <name evidence="4" type="ORF">IQ17_01867</name>
</gene>
<feature type="domain" description="AMP-dependent synthetase/ligase" evidence="2">
    <location>
        <begin position="20"/>
        <end position="366"/>
    </location>
</feature>
<dbReference type="OrthoDB" id="9803968at2"/>
<dbReference type="Proteomes" id="UP000317176">
    <property type="component" value="Unassembled WGS sequence"/>
</dbReference>
<keyword evidence="5" id="KW-1185">Reference proteome</keyword>
<dbReference type="AlphaFoldDB" id="A0A562LIV9"/>
<dbReference type="PANTHER" id="PTHR43201:SF8">
    <property type="entry name" value="ACYL-COA SYNTHETASE FAMILY MEMBER 3"/>
    <property type="match status" value="1"/>
</dbReference>
<evidence type="ECO:0000313" key="4">
    <source>
        <dbReference type="EMBL" id="TWI07516.1"/>
    </source>
</evidence>
<evidence type="ECO:0000256" key="1">
    <source>
        <dbReference type="ARBA" id="ARBA00006432"/>
    </source>
</evidence>
<evidence type="ECO:0000259" key="2">
    <source>
        <dbReference type="Pfam" id="PF00501"/>
    </source>
</evidence>
<dbReference type="InterPro" id="IPR000873">
    <property type="entry name" value="AMP-dep_synth/lig_dom"/>
</dbReference>
<dbReference type="InterPro" id="IPR020845">
    <property type="entry name" value="AMP-binding_CS"/>
</dbReference>
<dbReference type="InterPro" id="IPR025110">
    <property type="entry name" value="AMP-bd_C"/>
</dbReference>
<organism evidence="4 5">
    <name type="scientific">Bradyrhizobium daqingense</name>
    <dbReference type="NCBI Taxonomy" id="993502"/>
    <lineage>
        <taxon>Bacteria</taxon>
        <taxon>Pseudomonadati</taxon>
        <taxon>Pseudomonadota</taxon>
        <taxon>Alphaproteobacteria</taxon>
        <taxon>Hyphomicrobiales</taxon>
        <taxon>Nitrobacteraceae</taxon>
        <taxon>Bradyrhizobium</taxon>
    </lineage>
</organism>
<dbReference type="Pfam" id="PF13193">
    <property type="entry name" value="AMP-binding_C"/>
    <property type="match status" value="1"/>
</dbReference>
<dbReference type="RefSeq" id="WP_145630281.1">
    <property type="nucleotide sequence ID" value="NZ_CP088014.1"/>
</dbReference>
<name>A0A562LIV9_9BRAD</name>
<dbReference type="GO" id="GO:0006631">
    <property type="term" value="P:fatty acid metabolic process"/>
    <property type="evidence" value="ECO:0007669"/>
    <property type="project" value="TreeGrafter"/>
</dbReference>
<dbReference type="InterPro" id="IPR042099">
    <property type="entry name" value="ANL_N_sf"/>
</dbReference>
<protein>
    <submittedName>
        <fullName evidence="4">Malonyl-CoA/methylmalonyl-CoA synthetase</fullName>
    </submittedName>
</protein>
<reference evidence="4 5" key="1">
    <citation type="journal article" date="2015" name="Stand. Genomic Sci.">
        <title>Genomic Encyclopedia of Bacterial and Archaeal Type Strains, Phase III: the genomes of soil and plant-associated and newly described type strains.</title>
        <authorList>
            <person name="Whitman W.B."/>
            <person name="Woyke T."/>
            <person name="Klenk H.P."/>
            <person name="Zhou Y."/>
            <person name="Lilburn T.G."/>
            <person name="Beck B.J."/>
            <person name="De Vos P."/>
            <person name="Vandamme P."/>
            <person name="Eisen J.A."/>
            <person name="Garrity G."/>
            <person name="Hugenholtz P."/>
            <person name="Kyrpides N.C."/>
        </authorList>
    </citation>
    <scope>NUCLEOTIDE SEQUENCE [LARGE SCALE GENOMIC DNA]</scope>
    <source>
        <strain evidence="4 5">CGMCC 1.10947</strain>
    </source>
</reference>
<feature type="domain" description="AMP-binding enzyme C-terminal" evidence="3">
    <location>
        <begin position="417"/>
        <end position="492"/>
    </location>
</feature>
<dbReference type="Pfam" id="PF00501">
    <property type="entry name" value="AMP-binding"/>
    <property type="match status" value="1"/>
</dbReference>
<dbReference type="GO" id="GO:0031956">
    <property type="term" value="F:medium-chain fatty acid-CoA ligase activity"/>
    <property type="evidence" value="ECO:0007669"/>
    <property type="project" value="TreeGrafter"/>
</dbReference>
<comment type="similarity">
    <text evidence="1">Belongs to the ATP-dependent AMP-binding enzyme family.</text>
</comment>